<dbReference type="GeneID" id="20651761"/>
<feature type="non-terminal residue" evidence="1">
    <location>
        <position position="220"/>
    </location>
</feature>
<dbReference type="AlphaFoldDB" id="G5A6W1"/>
<organism evidence="1 2">
    <name type="scientific">Phytophthora sojae (strain P6497)</name>
    <name type="common">Soybean stem and root rot agent</name>
    <name type="synonym">Phytophthora megasperma f. sp. glycines</name>
    <dbReference type="NCBI Taxonomy" id="1094619"/>
    <lineage>
        <taxon>Eukaryota</taxon>
        <taxon>Sar</taxon>
        <taxon>Stramenopiles</taxon>
        <taxon>Oomycota</taxon>
        <taxon>Peronosporomycetes</taxon>
        <taxon>Peronosporales</taxon>
        <taxon>Peronosporaceae</taxon>
        <taxon>Phytophthora</taxon>
    </lineage>
</organism>
<keyword evidence="2" id="KW-1185">Reference proteome</keyword>
<dbReference type="RefSeq" id="XP_009535699.1">
    <property type="nucleotide sequence ID" value="XM_009537404.1"/>
</dbReference>
<dbReference type="InParanoid" id="G5A6W1"/>
<sequence>MILNHEIEVPAPPYFLVQSMTASELSCFTDIFLAIEYPLYAHLAPGQRFGEHMTKQAIMAQIYVGAEAAAAQKQEIADFKQSISRITLDMTAKVISATFKGRLSAARWVNWKLPLASKLLTLVDEQQREAARTTNAIVKLDYYTFSITIRRGVTTSQAMYWILATEMNLDVHSMTHPVTESTGLNDKQWTVMIKGSCPAWLCNTGVIASEDMEVVVHHHE</sequence>
<dbReference type="EMBL" id="JH159160">
    <property type="protein sequence ID" value="EGZ09066.1"/>
    <property type="molecule type" value="Genomic_DNA"/>
</dbReference>
<dbReference type="Proteomes" id="UP000002640">
    <property type="component" value="Unassembled WGS sequence"/>
</dbReference>
<evidence type="ECO:0000313" key="2">
    <source>
        <dbReference type="Proteomes" id="UP000002640"/>
    </source>
</evidence>
<name>G5A6W1_PHYSP</name>
<reference evidence="1 2" key="1">
    <citation type="journal article" date="2006" name="Science">
        <title>Phytophthora genome sequences uncover evolutionary origins and mechanisms of pathogenesis.</title>
        <authorList>
            <person name="Tyler B.M."/>
            <person name="Tripathy S."/>
            <person name="Zhang X."/>
            <person name="Dehal P."/>
            <person name="Jiang R.H."/>
            <person name="Aerts A."/>
            <person name="Arredondo F.D."/>
            <person name="Baxter L."/>
            <person name="Bensasson D."/>
            <person name="Beynon J.L."/>
            <person name="Chapman J."/>
            <person name="Damasceno C.M."/>
            <person name="Dorrance A.E."/>
            <person name="Dou D."/>
            <person name="Dickerman A.W."/>
            <person name="Dubchak I.L."/>
            <person name="Garbelotto M."/>
            <person name="Gijzen M."/>
            <person name="Gordon S.G."/>
            <person name="Govers F."/>
            <person name="Grunwald N.J."/>
            <person name="Huang W."/>
            <person name="Ivors K.L."/>
            <person name="Jones R.W."/>
            <person name="Kamoun S."/>
            <person name="Krampis K."/>
            <person name="Lamour K.H."/>
            <person name="Lee M.K."/>
            <person name="McDonald W.H."/>
            <person name="Medina M."/>
            <person name="Meijer H.J."/>
            <person name="Nordberg E.K."/>
            <person name="Maclean D.J."/>
            <person name="Ospina-Giraldo M.D."/>
            <person name="Morris P.F."/>
            <person name="Phuntumart V."/>
            <person name="Putnam N.H."/>
            <person name="Rash S."/>
            <person name="Rose J.K."/>
            <person name="Sakihama Y."/>
            <person name="Salamov A.A."/>
            <person name="Savidor A."/>
            <person name="Scheuring C.F."/>
            <person name="Smith B.M."/>
            <person name="Sobral B.W."/>
            <person name="Terry A."/>
            <person name="Torto-Alalibo T.A."/>
            <person name="Win J."/>
            <person name="Xu Z."/>
            <person name="Zhang H."/>
            <person name="Grigoriev I.V."/>
            <person name="Rokhsar D.S."/>
            <person name="Boore J.L."/>
        </authorList>
    </citation>
    <scope>NUCLEOTIDE SEQUENCE [LARGE SCALE GENOMIC DNA]</scope>
    <source>
        <strain evidence="1 2">P6497</strain>
    </source>
</reference>
<evidence type="ECO:0000313" key="1">
    <source>
        <dbReference type="EMBL" id="EGZ09066.1"/>
    </source>
</evidence>
<accession>G5A6W1</accession>
<proteinExistence type="predicted"/>
<protein>
    <submittedName>
        <fullName evidence="1">Uncharacterized protein</fullName>
    </submittedName>
</protein>
<dbReference type="KEGG" id="psoj:PHYSODRAFT_412822"/>
<gene>
    <name evidence="1" type="ORF">PHYSODRAFT_412822</name>
</gene>